<keyword evidence="5" id="KW-0049">Antioxidant</keyword>
<accession>A0A1G7BHT2</accession>
<dbReference type="Pfam" id="PF00578">
    <property type="entry name" value="AhpC-TSA"/>
    <property type="match status" value="1"/>
</dbReference>
<dbReference type="CDD" id="cd03017">
    <property type="entry name" value="PRX_BCP"/>
    <property type="match status" value="1"/>
</dbReference>
<dbReference type="InterPro" id="IPR013766">
    <property type="entry name" value="Thioredoxin_domain"/>
</dbReference>
<comment type="function">
    <text evidence="1">Thiol-specific peroxidase that catalyzes the reduction of hydrogen peroxide and organic hydroperoxides to water and alcohols, respectively. Plays a role in cell protection against oxidative stress by detoxifying peroxides and as sensor of hydrogen peroxide-mediated signaling events.</text>
</comment>
<dbReference type="GO" id="GO:0045454">
    <property type="term" value="P:cell redox homeostasis"/>
    <property type="evidence" value="ECO:0007669"/>
    <property type="project" value="TreeGrafter"/>
</dbReference>
<dbReference type="GO" id="GO:0034599">
    <property type="term" value="P:cellular response to oxidative stress"/>
    <property type="evidence" value="ECO:0007669"/>
    <property type="project" value="TreeGrafter"/>
</dbReference>
<dbReference type="InterPro" id="IPR036249">
    <property type="entry name" value="Thioredoxin-like_sf"/>
</dbReference>
<keyword evidence="4" id="KW-0575">Peroxidase</keyword>
<dbReference type="STRING" id="659014.SAMN04487996_104207"/>
<dbReference type="Gene3D" id="3.40.30.10">
    <property type="entry name" value="Glutaredoxin"/>
    <property type="match status" value="1"/>
</dbReference>
<feature type="domain" description="Thioredoxin" evidence="14">
    <location>
        <begin position="3"/>
        <end position="152"/>
    </location>
</feature>
<evidence type="ECO:0000256" key="4">
    <source>
        <dbReference type="ARBA" id="ARBA00022559"/>
    </source>
</evidence>
<evidence type="ECO:0000256" key="6">
    <source>
        <dbReference type="ARBA" id="ARBA00023002"/>
    </source>
</evidence>
<evidence type="ECO:0000256" key="13">
    <source>
        <dbReference type="PIRSR" id="PIRSR000239-1"/>
    </source>
</evidence>
<comment type="catalytic activity">
    <reaction evidence="12">
        <text>a hydroperoxide + [thioredoxin]-dithiol = an alcohol + [thioredoxin]-disulfide + H2O</text>
        <dbReference type="Rhea" id="RHEA:62620"/>
        <dbReference type="Rhea" id="RHEA-COMP:10698"/>
        <dbReference type="Rhea" id="RHEA-COMP:10700"/>
        <dbReference type="ChEBI" id="CHEBI:15377"/>
        <dbReference type="ChEBI" id="CHEBI:29950"/>
        <dbReference type="ChEBI" id="CHEBI:30879"/>
        <dbReference type="ChEBI" id="CHEBI:35924"/>
        <dbReference type="ChEBI" id="CHEBI:50058"/>
        <dbReference type="EC" id="1.11.1.24"/>
    </reaction>
</comment>
<dbReference type="EMBL" id="FNAN01000004">
    <property type="protein sequence ID" value="SDE26589.1"/>
    <property type="molecule type" value="Genomic_DNA"/>
</dbReference>
<evidence type="ECO:0000256" key="11">
    <source>
        <dbReference type="ARBA" id="ARBA00042639"/>
    </source>
</evidence>
<comment type="subunit">
    <text evidence="2">Monomer.</text>
</comment>
<evidence type="ECO:0000256" key="5">
    <source>
        <dbReference type="ARBA" id="ARBA00022862"/>
    </source>
</evidence>
<dbReference type="InterPro" id="IPR050924">
    <property type="entry name" value="Peroxiredoxin_BCP/PrxQ"/>
</dbReference>
<dbReference type="InterPro" id="IPR000866">
    <property type="entry name" value="AhpC/TSA"/>
</dbReference>
<keyword evidence="7" id="KW-1015">Disulfide bond</keyword>
<evidence type="ECO:0000313" key="16">
    <source>
        <dbReference type="Proteomes" id="UP000198748"/>
    </source>
</evidence>
<evidence type="ECO:0000256" key="8">
    <source>
        <dbReference type="ARBA" id="ARBA00023284"/>
    </source>
</evidence>
<dbReference type="InterPro" id="IPR024706">
    <property type="entry name" value="Peroxiredoxin_AhpC-typ"/>
</dbReference>
<organism evidence="15 16">
    <name type="scientific">Dyadobacter soli</name>
    <dbReference type="NCBI Taxonomy" id="659014"/>
    <lineage>
        <taxon>Bacteria</taxon>
        <taxon>Pseudomonadati</taxon>
        <taxon>Bacteroidota</taxon>
        <taxon>Cytophagia</taxon>
        <taxon>Cytophagales</taxon>
        <taxon>Spirosomataceae</taxon>
        <taxon>Dyadobacter</taxon>
    </lineage>
</organism>
<dbReference type="FunFam" id="3.40.30.10:FF:000007">
    <property type="entry name" value="Thioredoxin-dependent thiol peroxidase"/>
    <property type="match status" value="1"/>
</dbReference>
<reference evidence="16" key="1">
    <citation type="submission" date="2016-10" db="EMBL/GenBank/DDBJ databases">
        <authorList>
            <person name="Varghese N."/>
            <person name="Submissions S."/>
        </authorList>
    </citation>
    <scope>NUCLEOTIDE SEQUENCE [LARGE SCALE GENOMIC DNA]</scope>
    <source>
        <strain evidence="16">DSM 25329</strain>
    </source>
</reference>
<dbReference type="PIRSF" id="PIRSF000239">
    <property type="entry name" value="AHPC"/>
    <property type="match status" value="1"/>
</dbReference>
<gene>
    <name evidence="15" type="ORF">SAMN04487996_104207</name>
</gene>
<dbReference type="PROSITE" id="PS51352">
    <property type="entry name" value="THIOREDOXIN_2"/>
    <property type="match status" value="1"/>
</dbReference>
<keyword evidence="8" id="KW-0676">Redox-active center</keyword>
<evidence type="ECO:0000256" key="7">
    <source>
        <dbReference type="ARBA" id="ARBA00023157"/>
    </source>
</evidence>
<dbReference type="Proteomes" id="UP000198748">
    <property type="component" value="Unassembled WGS sequence"/>
</dbReference>
<evidence type="ECO:0000256" key="3">
    <source>
        <dbReference type="ARBA" id="ARBA00013017"/>
    </source>
</evidence>
<sequence length="152" mass="17076">MGLQVGDPAPAFSVKDQDGNLVKLSDLKGEKVVLYFYPKDNTPTCTNQACNIRDNYALFLKKGCKVFGVSPDSEKSHQRFIKKHELPFSLLADTEHKMVEAYGVWGEKTTFGRTYMGVLRTTFVINKKGIIEEIISKVESSKHTDQILGKTE</sequence>
<dbReference type="NCBIfam" id="NF006960">
    <property type="entry name" value="PRK09437.1"/>
    <property type="match status" value="1"/>
</dbReference>
<evidence type="ECO:0000256" key="9">
    <source>
        <dbReference type="ARBA" id="ARBA00032824"/>
    </source>
</evidence>
<dbReference type="AlphaFoldDB" id="A0A1G7BHT2"/>
<dbReference type="RefSeq" id="WP_090148084.1">
    <property type="nucleotide sequence ID" value="NZ_FNAN01000004.1"/>
</dbReference>
<dbReference type="PANTHER" id="PTHR42801:SF4">
    <property type="entry name" value="AHPC_TSA FAMILY PROTEIN"/>
    <property type="match status" value="1"/>
</dbReference>
<comment type="similarity">
    <text evidence="10">Belongs to the peroxiredoxin family. BCP/PrxQ subfamily.</text>
</comment>
<feature type="active site" description="Cysteine sulfenic acid (-SOH) intermediate; for peroxidase activity" evidence="13">
    <location>
        <position position="45"/>
    </location>
</feature>
<protein>
    <recommendedName>
        <fullName evidence="3">thioredoxin-dependent peroxiredoxin</fullName>
        <ecNumber evidence="3">1.11.1.24</ecNumber>
    </recommendedName>
    <alternativeName>
        <fullName evidence="9">Thioredoxin peroxidase</fullName>
    </alternativeName>
    <alternativeName>
        <fullName evidence="11">Thioredoxin-dependent peroxiredoxin Bcp</fullName>
    </alternativeName>
</protein>
<evidence type="ECO:0000256" key="2">
    <source>
        <dbReference type="ARBA" id="ARBA00011245"/>
    </source>
</evidence>
<dbReference type="OrthoDB" id="9812811at2"/>
<evidence type="ECO:0000256" key="10">
    <source>
        <dbReference type="ARBA" id="ARBA00038489"/>
    </source>
</evidence>
<dbReference type="EC" id="1.11.1.24" evidence="3"/>
<dbReference type="PANTHER" id="PTHR42801">
    <property type="entry name" value="THIOREDOXIN-DEPENDENT PEROXIDE REDUCTASE"/>
    <property type="match status" value="1"/>
</dbReference>
<keyword evidence="6" id="KW-0560">Oxidoreductase</keyword>
<evidence type="ECO:0000256" key="12">
    <source>
        <dbReference type="ARBA" id="ARBA00049091"/>
    </source>
</evidence>
<evidence type="ECO:0000259" key="14">
    <source>
        <dbReference type="PROSITE" id="PS51352"/>
    </source>
</evidence>
<keyword evidence="16" id="KW-1185">Reference proteome</keyword>
<dbReference type="GO" id="GO:0008379">
    <property type="term" value="F:thioredoxin peroxidase activity"/>
    <property type="evidence" value="ECO:0007669"/>
    <property type="project" value="TreeGrafter"/>
</dbReference>
<proteinExistence type="inferred from homology"/>
<name>A0A1G7BHT2_9BACT</name>
<dbReference type="SUPFAM" id="SSF52833">
    <property type="entry name" value="Thioredoxin-like"/>
    <property type="match status" value="1"/>
</dbReference>
<dbReference type="GO" id="GO:0005737">
    <property type="term" value="C:cytoplasm"/>
    <property type="evidence" value="ECO:0007669"/>
    <property type="project" value="TreeGrafter"/>
</dbReference>
<evidence type="ECO:0000256" key="1">
    <source>
        <dbReference type="ARBA" id="ARBA00003330"/>
    </source>
</evidence>
<evidence type="ECO:0000313" key="15">
    <source>
        <dbReference type="EMBL" id="SDE26589.1"/>
    </source>
</evidence>